<dbReference type="EMBL" id="JACHVA010000127">
    <property type="protein sequence ID" value="MBC2603654.1"/>
    <property type="molecule type" value="Genomic_DNA"/>
</dbReference>
<evidence type="ECO:0000313" key="4">
    <source>
        <dbReference type="EMBL" id="MBC2603654.1"/>
    </source>
</evidence>
<gene>
    <name evidence="4" type="ORF">H5P30_17875</name>
</gene>
<keyword evidence="5" id="KW-1185">Reference proteome</keyword>
<evidence type="ECO:0000256" key="2">
    <source>
        <dbReference type="ARBA" id="ARBA00022801"/>
    </source>
</evidence>
<evidence type="ECO:0000313" key="5">
    <source>
        <dbReference type="Proteomes" id="UP000525652"/>
    </source>
</evidence>
<accession>A0A7X1B1C0</accession>
<comment type="caution">
    <text evidence="4">The sequence shown here is derived from an EMBL/GenBank/DDBJ whole genome shotgun (WGS) entry which is preliminary data.</text>
</comment>
<sequence>MKFVFPFTPSQIGILFLLSLMNPSLVHGTESHLEKNGWTAETFKSVDVIDLKIWHKAPVEAESDPKTAGIVFFYGGGSAGGHLAAACALLPTLNDPSDPPVSCKPNALILFNPVYDNGPGGYGHDRMKDRWEEISPLHHIDEEAPPNIVFLGTEDQVMPVETACYWKAKMEACGVRSELYLYANRKHGFFNGGEDYTDTVQKMHAFLASLGYLPFLGAPL</sequence>
<feature type="domain" description="Peptidase S9 prolyl oligopeptidase catalytic" evidence="3">
    <location>
        <begin position="126"/>
        <end position="208"/>
    </location>
</feature>
<name>A0A7X1B1C0_9BACT</name>
<dbReference type="PANTHER" id="PTHR48081">
    <property type="entry name" value="AB HYDROLASE SUPERFAMILY PROTEIN C4A8.06C"/>
    <property type="match status" value="1"/>
</dbReference>
<protein>
    <submittedName>
        <fullName evidence="4">Prolyl oligopeptidase family serine peptidase</fullName>
    </submittedName>
</protein>
<dbReference type="InterPro" id="IPR050300">
    <property type="entry name" value="GDXG_lipolytic_enzyme"/>
</dbReference>
<evidence type="ECO:0000259" key="3">
    <source>
        <dbReference type="Pfam" id="PF00326"/>
    </source>
</evidence>
<dbReference type="GO" id="GO:0006508">
    <property type="term" value="P:proteolysis"/>
    <property type="evidence" value="ECO:0007669"/>
    <property type="project" value="InterPro"/>
</dbReference>
<dbReference type="SUPFAM" id="SSF53474">
    <property type="entry name" value="alpha/beta-Hydrolases"/>
    <property type="match status" value="1"/>
</dbReference>
<dbReference type="PANTHER" id="PTHR48081:SF30">
    <property type="entry name" value="ACETYL-HYDROLASE LIPR-RELATED"/>
    <property type="match status" value="1"/>
</dbReference>
<dbReference type="GO" id="GO:0008236">
    <property type="term" value="F:serine-type peptidase activity"/>
    <property type="evidence" value="ECO:0007669"/>
    <property type="project" value="InterPro"/>
</dbReference>
<keyword evidence="2" id="KW-0378">Hydrolase</keyword>
<dbReference type="InterPro" id="IPR001375">
    <property type="entry name" value="Peptidase_S9_cat"/>
</dbReference>
<reference evidence="4 5" key="1">
    <citation type="submission" date="2020-07" db="EMBL/GenBank/DDBJ databases">
        <authorList>
            <person name="Feng X."/>
        </authorList>
    </citation>
    <scope>NUCLEOTIDE SEQUENCE [LARGE SCALE GENOMIC DNA]</scope>
    <source>
        <strain evidence="4 5">JCM14086</strain>
    </source>
</reference>
<evidence type="ECO:0000256" key="1">
    <source>
        <dbReference type="ARBA" id="ARBA00010515"/>
    </source>
</evidence>
<dbReference type="Pfam" id="PF00326">
    <property type="entry name" value="Peptidase_S9"/>
    <property type="match status" value="1"/>
</dbReference>
<dbReference type="InterPro" id="IPR029058">
    <property type="entry name" value="AB_hydrolase_fold"/>
</dbReference>
<dbReference type="Gene3D" id="3.40.50.1820">
    <property type="entry name" value="alpha/beta hydrolase"/>
    <property type="match status" value="1"/>
</dbReference>
<dbReference type="RefSeq" id="WP_185694276.1">
    <property type="nucleotide sequence ID" value="NZ_JACHVA010000127.1"/>
</dbReference>
<dbReference type="Proteomes" id="UP000525652">
    <property type="component" value="Unassembled WGS sequence"/>
</dbReference>
<organism evidence="4 5">
    <name type="scientific">Puniceicoccus vermicola</name>
    <dbReference type="NCBI Taxonomy" id="388746"/>
    <lineage>
        <taxon>Bacteria</taxon>
        <taxon>Pseudomonadati</taxon>
        <taxon>Verrucomicrobiota</taxon>
        <taxon>Opitutia</taxon>
        <taxon>Puniceicoccales</taxon>
        <taxon>Puniceicoccaceae</taxon>
        <taxon>Puniceicoccus</taxon>
    </lineage>
</organism>
<dbReference type="GO" id="GO:0004806">
    <property type="term" value="F:triacylglycerol lipase activity"/>
    <property type="evidence" value="ECO:0007669"/>
    <property type="project" value="TreeGrafter"/>
</dbReference>
<comment type="similarity">
    <text evidence="1">Belongs to the 'GDXG' lipolytic enzyme family.</text>
</comment>
<dbReference type="AlphaFoldDB" id="A0A7X1B1C0"/>
<proteinExistence type="inferred from homology"/>